<evidence type="ECO:0000313" key="3">
    <source>
        <dbReference type="EMBL" id="PZQ18471.1"/>
    </source>
</evidence>
<dbReference type="EMBL" id="QFPO01000003">
    <property type="protein sequence ID" value="PZQ18471.1"/>
    <property type="molecule type" value="Genomic_DNA"/>
</dbReference>
<keyword evidence="1" id="KW-0732">Signal</keyword>
<sequence>MTTCSARFAALALAFTVGWHAAPAAAAPTPVARCELVSLDLLDALGRGDYAAAQALFAPALADELPAAQLRTLWTDTADRQGALRTAGRPHGGRVNGRSEVFVPLMFEKSTVTADVVCDGDGRISAFRLTPPRTLP</sequence>
<feature type="domain" description="DUF3887" evidence="2">
    <location>
        <begin position="41"/>
        <end position="127"/>
    </location>
</feature>
<feature type="signal peptide" evidence="1">
    <location>
        <begin position="1"/>
        <end position="21"/>
    </location>
</feature>
<protein>
    <recommendedName>
        <fullName evidence="2">DUF3887 domain-containing protein</fullName>
    </recommendedName>
</protein>
<organism evidence="3 4">
    <name type="scientific">Rhodanobacter denitrificans</name>
    <dbReference type="NCBI Taxonomy" id="666685"/>
    <lineage>
        <taxon>Bacteria</taxon>
        <taxon>Pseudomonadati</taxon>
        <taxon>Pseudomonadota</taxon>
        <taxon>Gammaproteobacteria</taxon>
        <taxon>Lysobacterales</taxon>
        <taxon>Rhodanobacteraceae</taxon>
        <taxon>Rhodanobacter</taxon>
    </lineage>
</organism>
<dbReference type="Gene3D" id="3.10.450.590">
    <property type="match status" value="1"/>
</dbReference>
<dbReference type="InterPro" id="IPR024981">
    <property type="entry name" value="DUF3887"/>
</dbReference>
<gene>
    <name evidence="3" type="ORF">DI564_03985</name>
</gene>
<feature type="chain" id="PRO_5016012619" description="DUF3887 domain-containing protein" evidence="1">
    <location>
        <begin position="22"/>
        <end position="136"/>
    </location>
</feature>
<dbReference type="Proteomes" id="UP000249046">
    <property type="component" value="Unassembled WGS sequence"/>
</dbReference>
<evidence type="ECO:0000256" key="1">
    <source>
        <dbReference type="SAM" id="SignalP"/>
    </source>
</evidence>
<proteinExistence type="predicted"/>
<dbReference type="Pfam" id="PF13026">
    <property type="entry name" value="DUF3887"/>
    <property type="match status" value="1"/>
</dbReference>
<reference evidence="3 4" key="1">
    <citation type="submission" date="2017-08" db="EMBL/GenBank/DDBJ databases">
        <title>Infants hospitalized years apart are colonized by the same room-sourced microbial strains.</title>
        <authorList>
            <person name="Brooks B."/>
            <person name="Olm M.R."/>
            <person name="Firek B.A."/>
            <person name="Baker R."/>
            <person name="Thomas B.C."/>
            <person name="Morowitz M.J."/>
            <person name="Banfield J.F."/>
        </authorList>
    </citation>
    <scope>NUCLEOTIDE SEQUENCE [LARGE SCALE GENOMIC DNA]</scope>
    <source>
        <strain evidence="3">S2_005_003_R2_42</strain>
    </source>
</reference>
<name>A0A2W5KN37_9GAMM</name>
<evidence type="ECO:0000259" key="2">
    <source>
        <dbReference type="Pfam" id="PF13026"/>
    </source>
</evidence>
<evidence type="ECO:0000313" key="4">
    <source>
        <dbReference type="Proteomes" id="UP000249046"/>
    </source>
</evidence>
<accession>A0A2W5KN37</accession>
<dbReference type="AlphaFoldDB" id="A0A2W5KN37"/>
<comment type="caution">
    <text evidence="3">The sequence shown here is derived from an EMBL/GenBank/DDBJ whole genome shotgun (WGS) entry which is preliminary data.</text>
</comment>